<comment type="pathway">
    <text evidence="1">Nitrogen metabolism.</text>
</comment>
<dbReference type="InterPro" id="IPR022939">
    <property type="entry name" value="Nb(III)_bact/plant"/>
</dbReference>
<evidence type="ECO:0000256" key="1">
    <source>
        <dbReference type="HAMAP-Rule" id="MF_01297"/>
    </source>
</evidence>
<keyword evidence="1" id="KW-0408">Iron</keyword>
<feature type="binding site" description="axial binding residue" evidence="1">
    <location>
        <position position="200"/>
    </location>
    <ligand>
        <name>heme b</name>
        <dbReference type="ChEBI" id="CHEBI:60344"/>
    </ligand>
    <ligandPart>
        <name>Fe</name>
        <dbReference type="ChEBI" id="CHEBI:18248"/>
    </ligandPart>
</feature>
<comment type="domain">
    <text evidence="1">Forms a 10-stranded antiparallel beta-barrel structure able to accommodate a hydrophobic ligand in its interior. In fact, this fold hosts the heme group, which is located in a wide surface cleft.</text>
</comment>
<comment type="catalytic activity">
    <reaction evidence="1">
        <text>peroxynitrite = nitrate</text>
        <dbReference type="Rhea" id="RHEA:63116"/>
        <dbReference type="ChEBI" id="CHEBI:17632"/>
        <dbReference type="ChEBI" id="CHEBI:25941"/>
    </reaction>
</comment>
<accession>A0ABW0EEI7</accession>
<reference evidence="5" key="1">
    <citation type="journal article" date="2019" name="Int. J. Syst. Evol. Microbiol.">
        <title>The Global Catalogue of Microorganisms (GCM) 10K type strain sequencing project: providing services to taxonomists for standard genome sequencing and annotation.</title>
        <authorList>
            <consortium name="The Broad Institute Genomics Platform"/>
            <consortium name="The Broad Institute Genome Sequencing Center for Infectious Disease"/>
            <person name="Wu L."/>
            <person name="Ma J."/>
        </authorList>
    </citation>
    <scope>NUCLEOTIDE SEQUENCE [LARGE SCALE GENOMIC DNA]</scope>
    <source>
        <strain evidence="5">CCUG 59778</strain>
    </source>
</reference>
<evidence type="ECO:0000259" key="3">
    <source>
        <dbReference type="Pfam" id="PF08768"/>
    </source>
</evidence>
<feature type="short sequence motif" description="GXWXGXG" evidence="1">
    <location>
        <begin position="62"/>
        <end position="68"/>
    </location>
</feature>
<feature type="domain" description="THAP4-like heme-binding" evidence="3">
    <location>
        <begin position="54"/>
        <end position="207"/>
    </location>
</feature>
<name>A0ABW0EEI7_9PSEU</name>
<comment type="similarity">
    <text evidence="1">Belongs to the nitrobindin family.</text>
</comment>
<dbReference type="HAMAP" id="MF_01297">
    <property type="entry name" value="nitrobindin"/>
    <property type="match status" value="1"/>
</dbReference>
<dbReference type="Gene3D" id="2.40.128.20">
    <property type="match status" value="1"/>
</dbReference>
<evidence type="ECO:0000256" key="2">
    <source>
        <dbReference type="SAM" id="MobiDB-lite"/>
    </source>
</evidence>
<dbReference type="RefSeq" id="WP_378243023.1">
    <property type="nucleotide sequence ID" value="NZ_JBHSKF010000001.1"/>
</dbReference>
<dbReference type="EC" id="5.99.-.-" evidence="1"/>
<evidence type="ECO:0000313" key="4">
    <source>
        <dbReference type="EMBL" id="MFC5285774.1"/>
    </source>
</evidence>
<dbReference type="PANTHER" id="PTHR15854">
    <property type="entry name" value="THAP4 PROTEIN"/>
    <property type="match status" value="1"/>
</dbReference>
<feature type="region of interest" description="Disordered" evidence="2">
    <location>
        <begin position="1"/>
        <end position="36"/>
    </location>
</feature>
<sequence>MSDAPVPGSGDAAIQAAAERAEHTRHRNLPQFDDLPVPADTANLREGPTLHDDLLALLPLVGVWRGEGEVVYPTIDGPFKFGQQLTFAHDGRPFLSYESRTWLLDDDGEVIRPAAREVGWWRPQPDDVIELVLAHVTGIVEVYYGKPRNSTSWELSTDLVGRTASAKEVSAATRLYGLVNGGDLAWVEERAMVGQPMQPHTSAYLRRVVG</sequence>
<dbReference type="CDD" id="cd07828">
    <property type="entry name" value="lipocalin_heme-bd-THAP4-like"/>
    <property type="match status" value="1"/>
</dbReference>
<comment type="function">
    <text evidence="1">Heme-binding protein able to scavenge peroxynitrite and to protect free L-tyrosine against peroxynitrite-mediated nitration, by acting as a peroxynitrite isomerase that converts peroxynitrite to nitrate. Therefore, this protein likely plays a role in peroxynitrite sensing and in the detoxification of reactive nitrogen and oxygen species (RNS and ROS, respectively). Is able to bind nitric oxide (NO) in vitro, but may act as a sensor of peroxynitrite levels in vivo.</text>
</comment>
<dbReference type="InterPro" id="IPR045165">
    <property type="entry name" value="Nitrobindin"/>
</dbReference>
<dbReference type="Proteomes" id="UP001596157">
    <property type="component" value="Unassembled WGS sequence"/>
</dbReference>
<dbReference type="PANTHER" id="PTHR15854:SF4">
    <property type="entry name" value="PEROXYNITRITE ISOMERASE THAP4"/>
    <property type="match status" value="1"/>
</dbReference>
<evidence type="ECO:0000313" key="5">
    <source>
        <dbReference type="Proteomes" id="UP001596157"/>
    </source>
</evidence>
<comment type="caution">
    <text evidence="4">The sequence shown here is derived from an EMBL/GenBank/DDBJ whole genome shotgun (WGS) entry which is preliminary data.</text>
</comment>
<gene>
    <name evidence="4" type="ORF">ACFPM7_01810</name>
</gene>
<feature type="binding site" evidence="1">
    <location>
        <position position="74"/>
    </location>
    <ligand>
        <name>heme b</name>
        <dbReference type="ChEBI" id="CHEBI:60344"/>
    </ligand>
</feature>
<organism evidence="4 5">
    <name type="scientific">Actinokineospora guangxiensis</name>
    <dbReference type="NCBI Taxonomy" id="1490288"/>
    <lineage>
        <taxon>Bacteria</taxon>
        <taxon>Bacillati</taxon>
        <taxon>Actinomycetota</taxon>
        <taxon>Actinomycetes</taxon>
        <taxon>Pseudonocardiales</taxon>
        <taxon>Pseudonocardiaceae</taxon>
        <taxon>Actinokineospora</taxon>
    </lineage>
</organism>
<dbReference type="InterPro" id="IPR014878">
    <property type="entry name" value="THAP4-like_heme-bd"/>
</dbReference>
<dbReference type="InterPro" id="IPR012674">
    <property type="entry name" value="Calycin"/>
</dbReference>
<comment type="cofactor">
    <cofactor evidence="1">
        <name>heme b</name>
        <dbReference type="ChEBI" id="CHEBI:60344"/>
    </cofactor>
    <text evidence="1">Binds 1 heme b group per subunit, that coordinates a highly solvent-exposed Fe(III) atom.</text>
</comment>
<protein>
    <recommendedName>
        <fullName evidence="1">Peroxynitrite isomerase</fullName>
        <ecNumber evidence="1">5.99.-.-</ecNumber>
    </recommendedName>
    <alternativeName>
        <fullName evidence="1">Ferric nitrobindin</fullName>
        <shortName evidence="1">Nb(III)</shortName>
    </alternativeName>
</protein>
<dbReference type="Pfam" id="PF08768">
    <property type="entry name" value="THAP4_heme-bd"/>
    <property type="match status" value="1"/>
</dbReference>
<dbReference type="SUPFAM" id="SSF50814">
    <property type="entry name" value="Lipocalins"/>
    <property type="match status" value="1"/>
</dbReference>
<keyword evidence="1" id="KW-0413">Isomerase</keyword>
<dbReference type="EMBL" id="JBHSKF010000001">
    <property type="protein sequence ID" value="MFC5285774.1"/>
    <property type="molecule type" value="Genomic_DNA"/>
</dbReference>
<proteinExistence type="inferred from homology"/>
<feature type="binding site" evidence="1">
    <location>
        <position position="167"/>
    </location>
    <ligand>
        <name>heme b</name>
        <dbReference type="ChEBI" id="CHEBI:60344"/>
    </ligand>
</feature>
<keyword evidence="5" id="KW-1185">Reference proteome</keyword>
<keyword evidence="1" id="KW-0479">Metal-binding</keyword>
<keyword evidence="1" id="KW-0349">Heme</keyword>